<feature type="chain" id="PRO_5042114870" evidence="1">
    <location>
        <begin position="17"/>
        <end position="157"/>
    </location>
</feature>
<feature type="signal peptide" evidence="1">
    <location>
        <begin position="1"/>
        <end position="16"/>
    </location>
</feature>
<gene>
    <name evidence="2" type="ORF">MKW98_003628</name>
</gene>
<organism evidence="2 3">
    <name type="scientific">Papaver atlanticum</name>
    <dbReference type="NCBI Taxonomy" id="357466"/>
    <lineage>
        <taxon>Eukaryota</taxon>
        <taxon>Viridiplantae</taxon>
        <taxon>Streptophyta</taxon>
        <taxon>Embryophyta</taxon>
        <taxon>Tracheophyta</taxon>
        <taxon>Spermatophyta</taxon>
        <taxon>Magnoliopsida</taxon>
        <taxon>Ranunculales</taxon>
        <taxon>Papaveraceae</taxon>
        <taxon>Papaveroideae</taxon>
        <taxon>Papaver</taxon>
    </lineage>
</organism>
<sequence length="157" mass="18378">MISALEFLSVWKLIACTICEITRNSMYHSGFPVLPRLDVTSSQVLVTDQDFGDINFRMRLSVPGRFLIRGLMVLRFGIHQSRKLKGIPKDCERSKERPLPMDQLPEHHAKDMEMDFRSSSEGEAISWISWFCDLNLNKSWLHDTWFLDDLKWKSMLD</sequence>
<name>A0AAD4SJQ9_9MAGN</name>
<evidence type="ECO:0000313" key="2">
    <source>
        <dbReference type="EMBL" id="KAI3907983.1"/>
    </source>
</evidence>
<accession>A0AAD4SJQ9</accession>
<keyword evidence="3" id="KW-1185">Reference proteome</keyword>
<comment type="caution">
    <text evidence="2">The sequence shown here is derived from an EMBL/GenBank/DDBJ whole genome shotgun (WGS) entry which is preliminary data.</text>
</comment>
<dbReference type="AlphaFoldDB" id="A0AAD4SJQ9"/>
<dbReference type="Proteomes" id="UP001202328">
    <property type="component" value="Unassembled WGS sequence"/>
</dbReference>
<keyword evidence="1" id="KW-0732">Signal</keyword>
<dbReference type="EMBL" id="JAJJMB010010543">
    <property type="protein sequence ID" value="KAI3907983.1"/>
    <property type="molecule type" value="Genomic_DNA"/>
</dbReference>
<proteinExistence type="predicted"/>
<evidence type="ECO:0000256" key="1">
    <source>
        <dbReference type="SAM" id="SignalP"/>
    </source>
</evidence>
<protein>
    <submittedName>
        <fullName evidence="2">Uncharacterized protein</fullName>
    </submittedName>
</protein>
<reference evidence="2" key="1">
    <citation type="submission" date="2022-04" db="EMBL/GenBank/DDBJ databases">
        <title>A functionally conserved STORR gene fusion in Papaver species that diverged 16.8 million years ago.</title>
        <authorList>
            <person name="Catania T."/>
        </authorList>
    </citation>
    <scope>NUCLEOTIDE SEQUENCE</scope>
    <source>
        <strain evidence="2">S-188037</strain>
    </source>
</reference>
<evidence type="ECO:0000313" key="3">
    <source>
        <dbReference type="Proteomes" id="UP001202328"/>
    </source>
</evidence>